<comment type="similarity">
    <text evidence="3">Belongs to the helicase family. RecQ subfamily.</text>
</comment>
<evidence type="ECO:0000256" key="2">
    <source>
        <dbReference type="ARBA" id="ARBA00001947"/>
    </source>
</evidence>
<dbReference type="NCBIfam" id="TIGR01389">
    <property type="entry name" value="recQ"/>
    <property type="match status" value="1"/>
</dbReference>
<dbReference type="GO" id="GO:0030894">
    <property type="term" value="C:replisome"/>
    <property type="evidence" value="ECO:0007669"/>
    <property type="project" value="TreeGrafter"/>
</dbReference>
<sequence length="676" mass="73614">MPAIRPWSRGCGLPWSRPRELSPTSTPDPKDRRGLGRPCLPSLSLSPRLMERPSPVHSEPPRMSFSPSNDPHGLLARVFGFSQFRPGQEAIVSAVLAGRDVLAIMPTGAGKSLCYQLPALMRPGVTLVVSPLIALMRDQVAQLQALGLNAGTLNSATPVAEARRLIAALEEDAPLLLYIAPERLARSDTLGLLERARVVALVIDEAHCVSQWGHDFRPEYLVLGEVRHALGGVQTLAFTATADAATRADIQARLFPETPEIFIGGFDRPNLHLAMTPKGNTRKRILEFIRGHQGENGILYCATRAATETWAEILTDAGHRALPYHAGLEPAVRAANQDAFVAEDGLVMAATVAFGMGIDKPDVRFVCHADLPRSIEAYYQEIGRAGRDGLPADTLTFYGLDDILLHRRRIEESQASDDQKRVETQRLNALLALCEAPRCRRQSLLAYFGEEAAPCGNCDLCRDGVETRDGTIEAQKLMSAMLRTGQRFATEHLINILTGTATDNVLNYGHDRLPTFGVGRDQTRGVWRALVRQLYAAGLITQDLTAHGAWRMTARGNAVLRGGERFMVRADVMKAAASRDPKGKASKAAAQPALSLAPADRVIFDALRALRKTLASQEGVPPYVVFPDRTLVEMATLRPRRREDLEGIHGVGASKLARYGEAFLAGIAEALDKTSA</sequence>
<keyword evidence="4" id="KW-0479">Metal-binding</keyword>
<protein>
    <recommendedName>
        <fullName evidence="16">DNA helicase RecQ</fullName>
        <ecNumber evidence="16">5.6.2.4</ecNumber>
    </recommendedName>
</protein>
<evidence type="ECO:0000256" key="9">
    <source>
        <dbReference type="ARBA" id="ARBA00022833"/>
    </source>
</evidence>
<dbReference type="InterPro" id="IPR018982">
    <property type="entry name" value="RQC_domain"/>
</dbReference>
<name>H6SJH5_PARPM</name>
<evidence type="ECO:0000256" key="15">
    <source>
        <dbReference type="ARBA" id="ARBA00034617"/>
    </source>
</evidence>
<feature type="compositionally biased region" description="Low complexity" evidence="17">
    <location>
        <begin position="36"/>
        <end position="55"/>
    </location>
</feature>
<feature type="domain" description="Helicase C-terminal" evidence="20">
    <location>
        <begin position="281"/>
        <end position="430"/>
    </location>
</feature>
<dbReference type="InterPro" id="IPR010997">
    <property type="entry name" value="HRDC-like_sf"/>
</dbReference>
<dbReference type="SUPFAM" id="SSF47819">
    <property type="entry name" value="HRDC-like"/>
    <property type="match status" value="1"/>
</dbReference>
<gene>
    <name evidence="21" type="ORF">RSPPHO_01514</name>
</gene>
<evidence type="ECO:0000313" key="22">
    <source>
        <dbReference type="Proteomes" id="UP000033220"/>
    </source>
</evidence>
<dbReference type="GO" id="GO:0009432">
    <property type="term" value="P:SOS response"/>
    <property type="evidence" value="ECO:0007669"/>
    <property type="project" value="UniProtKB-UniRule"/>
</dbReference>
<dbReference type="GO" id="GO:0006281">
    <property type="term" value="P:DNA repair"/>
    <property type="evidence" value="ECO:0007669"/>
    <property type="project" value="UniProtKB-KW"/>
</dbReference>
<dbReference type="HOGENOM" id="CLU_001103_14_3_5"/>
<keyword evidence="8 21" id="KW-0347">Helicase</keyword>
<dbReference type="GO" id="GO:0046872">
    <property type="term" value="F:metal ion binding"/>
    <property type="evidence" value="ECO:0007669"/>
    <property type="project" value="UniProtKB-KW"/>
</dbReference>
<dbReference type="NCBIfam" id="TIGR00614">
    <property type="entry name" value="recQ_fam"/>
    <property type="match status" value="1"/>
</dbReference>
<dbReference type="GO" id="GO:0009378">
    <property type="term" value="F:four-way junction helicase activity"/>
    <property type="evidence" value="ECO:0007669"/>
    <property type="project" value="TreeGrafter"/>
</dbReference>
<dbReference type="KEGG" id="rpm:RSPPHO_01514"/>
<keyword evidence="22" id="KW-1185">Reference proteome</keyword>
<dbReference type="AlphaFoldDB" id="H6SJH5"/>
<dbReference type="InterPro" id="IPR006293">
    <property type="entry name" value="DNA_helicase_ATP-dep_RecQ_bac"/>
</dbReference>
<evidence type="ECO:0000256" key="10">
    <source>
        <dbReference type="ARBA" id="ARBA00022840"/>
    </source>
</evidence>
<dbReference type="GO" id="GO:0003677">
    <property type="term" value="F:DNA binding"/>
    <property type="evidence" value="ECO:0007669"/>
    <property type="project" value="UniProtKB-KW"/>
</dbReference>
<dbReference type="GO" id="GO:0006310">
    <property type="term" value="P:DNA recombination"/>
    <property type="evidence" value="ECO:0007669"/>
    <property type="project" value="UniProtKB-UniRule"/>
</dbReference>
<dbReference type="GO" id="GO:0005524">
    <property type="term" value="F:ATP binding"/>
    <property type="evidence" value="ECO:0007669"/>
    <property type="project" value="UniProtKB-KW"/>
</dbReference>
<keyword evidence="12" id="KW-0233">DNA recombination</keyword>
<keyword evidence="9" id="KW-0862">Zinc</keyword>
<comment type="catalytic activity">
    <reaction evidence="15">
        <text>Couples ATP hydrolysis with the unwinding of duplex DNA by translocating in the 3'-5' direction.</text>
        <dbReference type="EC" id="5.6.2.4"/>
    </reaction>
</comment>
<keyword evidence="13" id="KW-0234">DNA repair</keyword>
<dbReference type="InterPro" id="IPR044876">
    <property type="entry name" value="HRDC_dom_sf"/>
</dbReference>
<dbReference type="InterPro" id="IPR032284">
    <property type="entry name" value="RecQ_Zn-bd"/>
</dbReference>
<dbReference type="GO" id="GO:0043138">
    <property type="term" value="F:3'-5' DNA helicase activity"/>
    <property type="evidence" value="ECO:0007669"/>
    <property type="project" value="UniProtKB-EC"/>
</dbReference>
<keyword evidence="7" id="KW-0378">Hydrolase</keyword>
<dbReference type="SMART" id="SM00487">
    <property type="entry name" value="DEXDc"/>
    <property type="match status" value="1"/>
</dbReference>
<dbReference type="Pfam" id="PF00271">
    <property type="entry name" value="Helicase_C"/>
    <property type="match status" value="1"/>
</dbReference>
<dbReference type="FunFam" id="3.40.50.300:FF:001389">
    <property type="entry name" value="ATP-dependent DNA helicase RecQ"/>
    <property type="match status" value="1"/>
</dbReference>
<dbReference type="InterPro" id="IPR036388">
    <property type="entry name" value="WH-like_DNA-bd_sf"/>
</dbReference>
<dbReference type="SMART" id="SM00341">
    <property type="entry name" value="HRDC"/>
    <property type="match status" value="1"/>
</dbReference>
<evidence type="ECO:0000259" key="18">
    <source>
        <dbReference type="PROSITE" id="PS50967"/>
    </source>
</evidence>
<feature type="region of interest" description="Disordered" evidence="17">
    <location>
        <begin position="1"/>
        <end position="66"/>
    </location>
</feature>
<keyword evidence="10" id="KW-0067">ATP-binding</keyword>
<organism evidence="21 22">
    <name type="scientific">Pararhodospirillum photometricum DSM 122</name>
    <dbReference type="NCBI Taxonomy" id="1150469"/>
    <lineage>
        <taxon>Bacteria</taxon>
        <taxon>Pseudomonadati</taxon>
        <taxon>Pseudomonadota</taxon>
        <taxon>Alphaproteobacteria</taxon>
        <taxon>Rhodospirillales</taxon>
        <taxon>Rhodospirillaceae</taxon>
        <taxon>Pararhodospirillum</taxon>
    </lineage>
</organism>
<evidence type="ECO:0000256" key="16">
    <source>
        <dbReference type="NCBIfam" id="TIGR01389"/>
    </source>
</evidence>
<dbReference type="PROSITE" id="PS51194">
    <property type="entry name" value="HELICASE_CTER"/>
    <property type="match status" value="1"/>
</dbReference>
<dbReference type="InterPro" id="IPR011545">
    <property type="entry name" value="DEAD/DEAH_box_helicase_dom"/>
</dbReference>
<dbReference type="eggNOG" id="COG0514">
    <property type="taxonomic scope" value="Bacteria"/>
</dbReference>
<evidence type="ECO:0000256" key="8">
    <source>
        <dbReference type="ARBA" id="ARBA00022806"/>
    </source>
</evidence>
<evidence type="ECO:0000256" key="4">
    <source>
        <dbReference type="ARBA" id="ARBA00022723"/>
    </source>
</evidence>
<feature type="domain" description="HRDC" evidence="18">
    <location>
        <begin position="597"/>
        <end position="676"/>
    </location>
</feature>
<comment type="cofactor">
    <cofactor evidence="2">
        <name>Zn(2+)</name>
        <dbReference type="ChEBI" id="CHEBI:29105"/>
    </cofactor>
</comment>
<evidence type="ECO:0000256" key="11">
    <source>
        <dbReference type="ARBA" id="ARBA00023125"/>
    </source>
</evidence>
<dbReference type="InterPro" id="IPR002121">
    <property type="entry name" value="HRDC_dom"/>
</dbReference>
<evidence type="ECO:0000256" key="6">
    <source>
        <dbReference type="ARBA" id="ARBA00022763"/>
    </source>
</evidence>
<proteinExistence type="inferred from homology"/>
<dbReference type="PANTHER" id="PTHR13710:SF105">
    <property type="entry name" value="ATP-DEPENDENT DNA HELICASE Q1"/>
    <property type="match status" value="1"/>
</dbReference>
<dbReference type="GO" id="GO:0016787">
    <property type="term" value="F:hydrolase activity"/>
    <property type="evidence" value="ECO:0007669"/>
    <property type="project" value="UniProtKB-KW"/>
</dbReference>
<dbReference type="STRING" id="1150469.RSPPHO_01514"/>
<dbReference type="CDD" id="cd18794">
    <property type="entry name" value="SF2_C_RecQ"/>
    <property type="match status" value="1"/>
</dbReference>
<evidence type="ECO:0000256" key="7">
    <source>
        <dbReference type="ARBA" id="ARBA00022801"/>
    </source>
</evidence>
<feature type="domain" description="Helicase ATP-binding" evidence="19">
    <location>
        <begin position="92"/>
        <end position="260"/>
    </location>
</feature>
<evidence type="ECO:0000256" key="17">
    <source>
        <dbReference type="SAM" id="MobiDB-lite"/>
    </source>
</evidence>
<dbReference type="Proteomes" id="UP000033220">
    <property type="component" value="Chromosome DSM 122"/>
</dbReference>
<evidence type="ECO:0000256" key="1">
    <source>
        <dbReference type="ARBA" id="ARBA00001946"/>
    </source>
</evidence>
<dbReference type="PROSITE" id="PS50967">
    <property type="entry name" value="HRDC"/>
    <property type="match status" value="1"/>
</dbReference>
<dbReference type="GO" id="GO:0043590">
    <property type="term" value="C:bacterial nucleoid"/>
    <property type="evidence" value="ECO:0007669"/>
    <property type="project" value="TreeGrafter"/>
</dbReference>
<reference evidence="21 22" key="1">
    <citation type="submission" date="2012-02" db="EMBL/GenBank/DDBJ databases">
        <title>Shotgun genome sequence of Phaeospirillum photometricum DSM 122.</title>
        <authorList>
            <person name="Duquesne K."/>
            <person name="Sturgis J."/>
        </authorList>
    </citation>
    <scope>NUCLEOTIDE SEQUENCE [LARGE SCALE GENOMIC DNA]</scope>
    <source>
        <strain evidence="22">DSM122</strain>
    </source>
</reference>
<dbReference type="GO" id="GO:0006260">
    <property type="term" value="P:DNA replication"/>
    <property type="evidence" value="ECO:0007669"/>
    <property type="project" value="InterPro"/>
</dbReference>
<comment type="cofactor">
    <cofactor evidence="1">
        <name>Mg(2+)</name>
        <dbReference type="ChEBI" id="CHEBI:18420"/>
    </cofactor>
</comment>
<dbReference type="InterPro" id="IPR027417">
    <property type="entry name" value="P-loop_NTPase"/>
</dbReference>
<evidence type="ECO:0000259" key="19">
    <source>
        <dbReference type="PROSITE" id="PS51192"/>
    </source>
</evidence>
<dbReference type="InterPro" id="IPR004589">
    <property type="entry name" value="DNA_helicase_ATP-dep_RecQ"/>
</dbReference>
<dbReference type="InterPro" id="IPR014001">
    <property type="entry name" value="Helicase_ATP-bd"/>
</dbReference>
<evidence type="ECO:0000256" key="5">
    <source>
        <dbReference type="ARBA" id="ARBA00022741"/>
    </source>
</evidence>
<dbReference type="Gene3D" id="1.10.150.80">
    <property type="entry name" value="HRDC domain"/>
    <property type="match status" value="1"/>
</dbReference>
<evidence type="ECO:0000313" key="21">
    <source>
        <dbReference type="EMBL" id="CCG08140.1"/>
    </source>
</evidence>
<dbReference type="Pfam" id="PF09382">
    <property type="entry name" value="RQC"/>
    <property type="match status" value="1"/>
</dbReference>
<dbReference type="Pfam" id="PF00570">
    <property type="entry name" value="HRDC"/>
    <property type="match status" value="1"/>
</dbReference>
<dbReference type="SUPFAM" id="SSF52540">
    <property type="entry name" value="P-loop containing nucleoside triphosphate hydrolases"/>
    <property type="match status" value="2"/>
</dbReference>
<keyword evidence="14" id="KW-0413">Isomerase</keyword>
<dbReference type="Gene3D" id="3.40.50.300">
    <property type="entry name" value="P-loop containing nucleotide triphosphate hydrolases"/>
    <property type="match status" value="2"/>
</dbReference>
<dbReference type="PANTHER" id="PTHR13710">
    <property type="entry name" value="DNA HELICASE RECQ FAMILY MEMBER"/>
    <property type="match status" value="1"/>
</dbReference>
<dbReference type="Pfam" id="PF00270">
    <property type="entry name" value="DEAD"/>
    <property type="match status" value="1"/>
</dbReference>
<accession>H6SJH5</accession>
<dbReference type="PATRIC" id="fig|1150469.3.peg.1705"/>
<evidence type="ECO:0000256" key="14">
    <source>
        <dbReference type="ARBA" id="ARBA00023235"/>
    </source>
</evidence>
<dbReference type="Gene3D" id="1.10.10.10">
    <property type="entry name" value="Winged helix-like DNA-binding domain superfamily/Winged helix DNA-binding domain"/>
    <property type="match status" value="1"/>
</dbReference>
<dbReference type="PROSITE" id="PS51192">
    <property type="entry name" value="HELICASE_ATP_BIND_1"/>
    <property type="match status" value="1"/>
</dbReference>
<evidence type="ECO:0000259" key="20">
    <source>
        <dbReference type="PROSITE" id="PS51194"/>
    </source>
</evidence>
<dbReference type="EMBL" id="HE663493">
    <property type="protein sequence ID" value="CCG08140.1"/>
    <property type="molecule type" value="Genomic_DNA"/>
</dbReference>
<dbReference type="EC" id="5.6.2.4" evidence="16"/>
<evidence type="ECO:0000256" key="13">
    <source>
        <dbReference type="ARBA" id="ARBA00023204"/>
    </source>
</evidence>
<dbReference type="GO" id="GO:0005737">
    <property type="term" value="C:cytoplasm"/>
    <property type="evidence" value="ECO:0007669"/>
    <property type="project" value="TreeGrafter"/>
</dbReference>
<evidence type="ECO:0000256" key="3">
    <source>
        <dbReference type="ARBA" id="ARBA00005446"/>
    </source>
</evidence>
<dbReference type="InterPro" id="IPR001650">
    <property type="entry name" value="Helicase_C-like"/>
</dbReference>
<dbReference type="Pfam" id="PF16124">
    <property type="entry name" value="RecQ_Zn_bind"/>
    <property type="match status" value="1"/>
</dbReference>
<dbReference type="SMART" id="SM00490">
    <property type="entry name" value="HELICc"/>
    <property type="match status" value="1"/>
</dbReference>
<evidence type="ECO:0000256" key="12">
    <source>
        <dbReference type="ARBA" id="ARBA00023172"/>
    </source>
</evidence>
<dbReference type="SMART" id="SM00956">
    <property type="entry name" value="RQC"/>
    <property type="match status" value="1"/>
</dbReference>
<keyword evidence="5" id="KW-0547">Nucleotide-binding</keyword>
<dbReference type="CDD" id="cd17920">
    <property type="entry name" value="DEXHc_RecQ"/>
    <property type="match status" value="1"/>
</dbReference>
<keyword evidence="11" id="KW-0238">DNA-binding</keyword>
<keyword evidence="6" id="KW-0227">DNA damage</keyword>